<evidence type="ECO:0000313" key="3">
    <source>
        <dbReference type="Proteomes" id="UP000021369"/>
    </source>
</evidence>
<dbReference type="RefSeq" id="WP_024858285.1">
    <property type="nucleotide sequence ID" value="NZ_JEOB01000003.1"/>
</dbReference>
<sequence>MEYTDFTFESLGDGIEICISDEHRFGTDAFLLADFAQARHKDICADFCTGSGIIALLLHKNYKPKLTYALEIQEKAHEQLKISLKKSDIDDIVPVLGDLKDWRADKPIDLITCNPPYKINNTGEKNDSEAVSIARHEMLCTVEDVCRAAKKNLRYGGRLCICNRPERLCDIMTAMRSNGIEPKRLRTVHKNPDCAPWLILVEGRMGGNNFIQIEKPLYVRSADGGLSAEMNRIYHLDGSN</sequence>
<dbReference type="Proteomes" id="UP000021369">
    <property type="component" value="Unassembled WGS sequence"/>
</dbReference>
<feature type="domain" description="Methyltransferase small" evidence="1">
    <location>
        <begin position="29"/>
        <end position="161"/>
    </location>
</feature>
<keyword evidence="3" id="KW-1185">Reference proteome</keyword>
<dbReference type="InterPro" id="IPR007848">
    <property type="entry name" value="Small_mtfrase_dom"/>
</dbReference>
<organism evidence="2 3">
    <name type="scientific">Ruminococcus albus SY3</name>
    <dbReference type="NCBI Taxonomy" id="1341156"/>
    <lineage>
        <taxon>Bacteria</taxon>
        <taxon>Bacillati</taxon>
        <taxon>Bacillota</taxon>
        <taxon>Clostridia</taxon>
        <taxon>Eubacteriales</taxon>
        <taxon>Oscillospiraceae</taxon>
        <taxon>Ruminococcus</taxon>
    </lineage>
</organism>
<proteinExistence type="predicted"/>
<name>A0A011UEH7_RUMAL</name>
<keyword evidence="2" id="KW-0489">Methyltransferase</keyword>
<gene>
    <name evidence="2" type="ORF">RASY3_11870</name>
</gene>
<dbReference type="InterPro" id="IPR050210">
    <property type="entry name" value="tRNA_Adenine-N(6)_MTase"/>
</dbReference>
<protein>
    <submittedName>
        <fullName evidence="2">Methyltransferase</fullName>
    </submittedName>
</protein>
<comment type="caution">
    <text evidence="2">The sequence shown here is derived from an EMBL/GenBank/DDBJ whole genome shotgun (WGS) entry which is preliminary data.</text>
</comment>
<dbReference type="GO" id="GO:0008168">
    <property type="term" value="F:methyltransferase activity"/>
    <property type="evidence" value="ECO:0007669"/>
    <property type="project" value="UniProtKB-KW"/>
</dbReference>
<dbReference type="PATRIC" id="fig|1341156.4.peg.2312"/>
<accession>A0A011UEH7</accession>
<dbReference type="CDD" id="cd02440">
    <property type="entry name" value="AdoMet_MTases"/>
    <property type="match status" value="1"/>
</dbReference>
<evidence type="ECO:0000259" key="1">
    <source>
        <dbReference type="Pfam" id="PF05175"/>
    </source>
</evidence>
<keyword evidence="2" id="KW-0808">Transferase</keyword>
<dbReference type="PANTHER" id="PTHR47739">
    <property type="entry name" value="TRNA1(VAL) (ADENINE(37)-N6)-METHYLTRANSFERASE"/>
    <property type="match status" value="1"/>
</dbReference>
<dbReference type="Pfam" id="PF05175">
    <property type="entry name" value="MTS"/>
    <property type="match status" value="1"/>
</dbReference>
<dbReference type="GO" id="GO:0032259">
    <property type="term" value="P:methylation"/>
    <property type="evidence" value="ECO:0007669"/>
    <property type="project" value="UniProtKB-KW"/>
</dbReference>
<evidence type="ECO:0000313" key="2">
    <source>
        <dbReference type="EMBL" id="EXM38994.1"/>
    </source>
</evidence>
<dbReference type="SUPFAM" id="SSF53335">
    <property type="entry name" value="S-adenosyl-L-methionine-dependent methyltransferases"/>
    <property type="match status" value="1"/>
</dbReference>
<dbReference type="EMBL" id="JEOB01000003">
    <property type="protein sequence ID" value="EXM38994.1"/>
    <property type="molecule type" value="Genomic_DNA"/>
</dbReference>
<reference evidence="2 3" key="1">
    <citation type="submission" date="2013-06" db="EMBL/GenBank/DDBJ databases">
        <title>Rumen cellulosomics: divergent fiber-degrading strategies revealed by comparative genome-wide analysis of six Ruminococcal strains.</title>
        <authorList>
            <person name="Dassa B."/>
            <person name="Borovok I."/>
            <person name="Lamed R."/>
            <person name="Flint H."/>
            <person name="Yeoman C.J."/>
            <person name="White B."/>
            <person name="Bayer E.A."/>
        </authorList>
    </citation>
    <scope>NUCLEOTIDE SEQUENCE [LARGE SCALE GENOMIC DNA]</scope>
    <source>
        <strain evidence="2 3">SY3</strain>
    </source>
</reference>
<dbReference type="Gene3D" id="3.40.50.150">
    <property type="entry name" value="Vaccinia Virus protein VP39"/>
    <property type="match status" value="1"/>
</dbReference>
<dbReference type="PANTHER" id="PTHR47739:SF1">
    <property type="entry name" value="TRNA1(VAL) (ADENINE(37)-N6)-METHYLTRANSFERASE"/>
    <property type="match status" value="1"/>
</dbReference>
<dbReference type="InterPro" id="IPR029063">
    <property type="entry name" value="SAM-dependent_MTases_sf"/>
</dbReference>
<dbReference type="OrthoDB" id="9777257at2"/>
<dbReference type="AlphaFoldDB" id="A0A011UEH7"/>